<reference evidence="5 6" key="1">
    <citation type="journal article" date="2024" name="IMA Fungus">
        <title>IMA Genome - F19 : A genome assembly and annotation guide to empower mycologists, including annotated draft genome sequences of Ceratocystis pirilliformis, Diaporthe australafricana, Fusarium ophioides, Paecilomyces lecythidis, and Sporothrix stenoceras.</title>
        <authorList>
            <person name="Aylward J."/>
            <person name="Wilson A.M."/>
            <person name="Visagie C.M."/>
            <person name="Spraker J."/>
            <person name="Barnes I."/>
            <person name="Buitendag C."/>
            <person name="Ceriani C."/>
            <person name="Del Mar Angel L."/>
            <person name="du Plessis D."/>
            <person name="Fuchs T."/>
            <person name="Gasser K."/>
            <person name="Kramer D."/>
            <person name="Li W."/>
            <person name="Munsamy K."/>
            <person name="Piso A."/>
            <person name="Price J.L."/>
            <person name="Sonnekus B."/>
            <person name="Thomas C."/>
            <person name="van der Nest A."/>
            <person name="van Dijk A."/>
            <person name="van Heerden A."/>
            <person name="van Vuuren N."/>
            <person name="Yilmaz N."/>
            <person name="Duong T.A."/>
            <person name="van der Merwe N.A."/>
            <person name="Wingfield M.J."/>
            <person name="Wingfield B.D."/>
        </authorList>
    </citation>
    <scope>NUCLEOTIDE SEQUENCE [LARGE SCALE GENOMIC DNA]</scope>
    <source>
        <strain evidence="5 6">CMW 18167</strain>
    </source>
</reference>
<feature type="domain" description="AMP-binding enzyme C-terminal" evidence="4">
    <location>
        <begin position="112"/>
        <end position="190"/>
    </location>
</feature>
<dbReference type="Pfam" id="PF00501">
    <property type="entry name" value="AMP-binding"/>
    <property type="match status" value="1"/>
</dbReference>
<dbReference type="Gene3D" id="3.40.50.12780">
    <property type="entry name" value="N-terminal domain of ligase-like"/>
    <property type="match status" value="1"/>
</dbReference>
<dbReference type="PANTHER" id="PTHR24096">
    <property type="entry name" value="LONG-CHAIN-FATTY-ACID--COA LIGASE"/>
    <property type="match status" value="1"/>
</dbReference>
<keyword evidence="2" id="KW-0436">Ligase</keyword>
<evidence type="ECO:0000313" key="6">
    <source>
        <dbReference type="Proteomes" id="UP001583193"/>
    </source>
</evidence>
<keyword evidence="6" id="KW-1185">Reference proteome</keyword>
<comment type="caution">
    <text evidence="5">The sequence shown here is derived from an EMBL/GenBank/DDBJ whole genome shotgun (WGS) entry which is preliminary data.</text>
</comment>
<dbReference type="Pfam" id="PF13193">
    <property type="entry name" value="AMP-binding_C"/>
    <property type="match status" value="1"/>
</dbReference>
<proteinExistence type="inferred from homology"/>
<evidence type="ECO:0000259" key="4">
    <source>
        <dbReference type="Pfam" id="PF13193"/>
    </source>
</evidence>
<feature type="domain" description="AMP-dependent synthetase/ligase" evidence="3">
    <location>
        <begin position="7"/>
        <end position="61"/>
    </location>
</feature>
<dbReference type="Gene3D" id="3.30.300.30">
    <property type="match status" value="1"/>
</dbReference>
<evidence type="ECO:0000313" key="5">
    <source>
        <dbReference type="EMBL" id="KAL1885405.1"/>
    </source>
</evidence>
<accession>A0ABR3YBN4</accession>
<organism evidence="5 6">
    <name type="scientific">Paecilomyces lecythidis</name>
    <dbReference type="NCBI Taxonomy" id="3004212"/>
    <lineage>
        <taxon>Eukaryota</taxon>
        <taxon>Fungi</taxon>
        <taxon>Dikarya</taxon>
        <taxon>Ascomycota</taxon>
        <taxon>Pezizomycotina</taxon>
        <taxon>Eurotiomycetes</taxon>
        <taxon>Eurotiomycetidae</taxon>
        <taxon>Eurotiales</taxon>
        <taxon>Thermoascaceae</taxon>
        <taxon>Paecilomyces</taxon>
    </lineage>
</organism>
<evidence type="ECO:0000259" key="3">
    <source>
        <dbReference type="Pfam" id="PF00501"/>
    </source>
</evidence>
<gene>
    <name evidence="5" type="ORF">Plec18167_000899</name>
</gene>
<protein>
    <submittedName>
        <fullName evidence="5">Uncharacterized protein</fullName>
    </submittedName>
</protein>
<dbReference type="InterPro" id="IPR042099">
    <property type="entry name" value="ANL_N_sf"/>
</dbReference>
<dbReference type="Proteomes" id="UP001583193">
    <property type="component" value="Unassembled WGS sequence"/>
</dbReference>
<dbReference type="EMBL" id="JAVDPF010000002">
    <property type="protein sequence ID" value="KAL1885405.1"/>
    <property type="molecule type" value="Genomic_DNA"/>
</dbReference>
<comment type="similarity">
    <text evidence="1">Belongs to the ATP-dependent AMP-binding enzyme family.</text>
</comment>
<dbReference type="PANTHER" id="PTHR24096:SF149">
    <property type="entry name" value="AMP-BINDING DOMAIN-CONTAINING PROTEIN-RELATED"/>
    <property type="match status" value="1"/>
</dbReference>
<sequence length="205" mass="22449">MREEGGIHFASDPRKPEINETVGELLPNLEAKVVNQDGQILPRGHAGEILIRNPYAMKGYLDGIIASKEVFTEDGYIKTGDMGMVNESGHWYIIGRLKDLYKRNGSHVMGSEIEAAILSHPEVLGAAVIAVKVPGAVDDEPVPRGYLVRRPGSTLQIQDFKAWIATSLSERFQLEGGIEFLDALPVSMGGKVDRNALRQKSTLVI</sequence>
<name>A0ABR3YBN4_9EURO</name>
<dbReference type="InterPro" id="IPR000873">
    <property type="entry name" value="AMP-dep_synth/lig_dom"/>
</dbReference>
<dbReference type="InterPro" id="IPR045851">
    <property type="entry name" value="AMP-bd_C_sf"/>
</dbReference>
<dbReference type="SUPFAM" id="SSF56801">
    <property type="entry name" value="Acetyl-CoA synthetase-like"/>
    <property type="match status" value="1"/>
</dbReference>
<evidence type="ECO:0000256" key="2">
    <source>
        <dbReference type="ARBA" id="ARBA00022598"/>
    </source>
</evidence>
<evidence type="ECO:0000256" key="1">
    <source>
        <dbReference type="ARBA" id="ARBA00006432"/>
    </source>
</evidence>
<dbReference type="InterPro" id="IPR025110">
    <property type="entry name" value="AMP-bd_C"/>
</dbReference>